<evidence type="ECO:0000256" key="10">
    <source>
        <dbReference type="ARBA" id="ARBA00023004"/>
    </source>
</evidence>
<keyword evidence="14" id="KW-0223">Dioxygenase</keyword>
<dbReference type="RefSeq" id="XP_040644734.1">
    <property type="nucleotide sequence ID" value="XM_040792767.1"/>
</dbReference>
<evidence type="ECO:0000256" key="9">
    <source>
        <dbReference type="ARBA" id="ARBA00023002"/>
    </source>
</evidence>
<dbReference type="Gene3D" id="2.102.10.10">
    <property type="entry name" value="Rieske [2Fe-2S] iron-sulphur domain"/>
    <property type="match status" value="1"/>
</dbReference>
<dbReference type="GO" id="GO:0051537">
    <property type="term" value="F:2 iron, 2 sulfur cluster binding"/>
    <property type="evidence" value="ECO:0007669"/>
    <property type="project" value="UniProtKB-KW"/>
</dbReference>
<evidence type="ECO:0000256" key="11">
    <source>
        <dbReference type="ARBA" id="ARBA00023014"/>
    </source>
</evidence>
<dbReference type="PROSITE" id="PS51296">
    <property type="entry name" value="RIESKE"/>
    <property type="match status" value="1"/>
</dbReference>
<accession>A0A135LB41</accession>
<dbReference type="GO" id="GO:0019133">
    <property type="term" value="F:choline monooxygenase activity"/>
    <property type="evidence" value="ECO:0007669"/>
    <property type="project" value="UniProtKB-EC"/>
</dbReference>
<dbReference type="GO" id="GO:0051213">
    <property type="term" value="F:dioxygenase activity"/>
    <property type="evidence" value="ECO:0007669"/>
    <property type="project" value="UniProtKB-KW"/>
</dbReference>
<dbReference type="InterPro" id="IPR032675">
    <property type="entry name" value="LRR_dom_sf"/>
</dbReference>
<comment type="caution">
    <text evidence="14">The sequence shown here is derived from an EMBL/GenBank/DDBJ whole genome shotgun (WGS) entry which is preliminary data.</text>
</comment>
<evidence type="ECO:0000256" key="4">
    <source>
        <dbReference type="ARBA" id="ARBA00010848"/>
    </source>
</evidence>
<dbReference type="GO" id="GO:0005506">
    <property type="term" value="F:iron ion binding"/>
    <property type="evidence" value="ECO:0007669"/>
    <property type="project" value="InterPro"/>
</dbReference>
<proteinExistence type="inferred from homology"/>
<dbReference type="Gene3D" id="3.90.380.10">
    <property type="entry name" value="Naphthalene 1,2-dioxygenase Alpha Subunit, Chain A, domain 1"/>
    <property type="match status" value="2"/>
</dbReference>
<dbReference type="EC" id="1.14.15.7" evidence="5"/>
<evidence type="ECO:0000256" key="1">
    <source>
        <dbReference type="ARBA" id="ARBA00001962"/>
    </source>
</evidence>
<dbReference type="GeneID" id="63708067"/>
<reference evidence="14 15" key="1">
    <citation type="journal article" date="2016" name="BMC Genomics">
        <title>Genome sequencing and secondary metabolism of the postharvest pathogen Penicillium griseofulvum.</title>
        <authorList>
            <person name="Banani H."/>
            <person name="Marcet-Houben M."/>
            <person name="Ballester A.R."/>
            <person name="Abbruscato P."/>
            <person name="Gonzalez-Candelas L."/>
            <person name="Gabaldon T."/>
            <person name="Spadaro D."/>
        </authorList>
    </citation>
    <scope>NUCLEOTIDE SEQUENCE [LARGE SCALE GENOMIC DNA]</scope>
    <source>
        <strain evidence="14 15">PG3</strain>
    </source>
</reference>
<keyword evidence="9" id="KW-0560">Oxidoreductase</keyword>
<gene>
    <name evidence="14" type="ORF">PGRI_050540</name>
</gene>
<name>A0A135LB41_PENPA</name>
<evidence type="ECO:0000313" key="15">
    <source>
        <dbReference type="Proteomes" id="UP000070168"/>
    </source>
</evidence>
<dbReference type="SUPFAM" id="SSF52047">
    <property type="entry name" value="RNI-like"/>
    <property type="match status" value="1"/>
</dbReference>
<keyword evidence="11" id="KW-0411">Iron-sulfur</keyword>
<dbReference type="Pfam" id="PF00355">
    <property type="entry name" value="Rieske"/>
    <property type="match status" value="1"/>
</dbReference>
<dbReference type="CDD" id="cd00680">
    <property type="entry name" value="RHO_alpha_C"/>
    <property type="match status" value="1"/>
</dbReference>
<dbReference type="OrthoDB" id="426882at2759"/>
<evidence type="ECO:0000256" key="12">
    <source>
        <dbReference type="ARBA" id="ARBA00049097"/>
    </source>
</evidence>
<comment type="catalytic activity">
    <reaction evidence="12">
        <text>choline + 2 reduced [2Fe-2S]-[ferredoxin] + O2 + 2 H(+) = betaine aldehyde hydrate + 2 oxidized [2Fe-2S]-[ferredoxin] + H2O</text>
        <dbReference type="Rhea" id="RHEA:17769"/>
        <dbReference type="Rhea" id="RHEA-COMP:10000"/>
        <dbReference type="Rhea" id="RHEA-COMP:10001"/>
        <dbReference type="ChEBI" id="CHEBI:15354"/>
        <dbReference type="ChEBI" id="CHEBI:15377"/>
        <dbReference type="ChEBI" id="CHEBI:15378"/>
        <dbReference type="ChEBI" id="CHEBI:15379"/>
        <dbReference type="ChEBI" id="CHEBI:15870"/>
        <dbReference type="ChEBI" id="CHEBI:33737"/>
        <dbReference type="ChEBI" id="CHEBI:33738"/>
        <dbReference type="EC" id="1.14.15.7"/>
    </reaction>
</comment>
<evidence type="ECO:0000259" key="13">
    <source>
        <dbReference type="PROSITE" id="PS51296"/>
    </source>
</evidence>
<dbReference type="InterPro" id="IPR036922">
    <property type="entry name" value="Rieske_2Fe-2S_sf"/>
</dbReference>
<dbReference type="CDD" id="cd03469">
    <property type="entry name" value="Rieske_RO_Alpha_N"/>
    <property type="match status" value="1"/>
</dbReference>
<comment type="function">
    <text evidence="2">Catalyzes the first step of the osmoprotectant glycine betaine synthesis.</text>
</comment>
<evidence type="ECO:0000256" key="7">
    <source>
        <dbReference type="ARBA" id="ARBA00022714"/>
    </source>
</evidence>
<evidence type="ECO:0000256" key="3">
    <source>
        <dbReference type="ARBA" id="ARBA00004866"/>
    </source>
</evidence>
<evidence type="ECO:0000256" key="2">
    <source>
        <dbReference type="ARBA" id="ARBA00002149"/>
    </source>
</evidence>
<dbReference type="GO" id="GO:0019285">
    <property type="term" value="P:glycine betaine biosynthetic process from choline"/>
    <property type="evidence" value="ECO:0007669"/>
    <property type="project" value="UniProtKB-UniPathway"/>
</dbReference>
<dbReference type="Gene3D" id="3.80.10.10">
    <property type="entry name" value="Ribonuclease Inhibitor"/>
    <property type="match status" value="1"/>
</dbReference>
<keyword evidence="7" id="KW-0001">2Fe-2S</keyword>
<protein>
    <recommendedName>
        <fullName evidence="6">Choline monooxygenase, chloroplastic</fullName>
        <ecNumber evidence="5">1.14.15.7</ecNumber>
    </recommendedName>
</protein>
<dbReference type="PANTHER" id="PTHR43756:SF5">
    <property type="entry name" value="CHOLINE MONOOXYGENASE, CHLOROPLASTIC"/>
    <property type="match status" value="1"/>
</dbReference>
<dbReference type="UniPathway" id="UPA00529">
    <property type="reaction ID" value="UER00430"/>
</dbReference>
<evidence type="ECO:0000256" key="8">
    <source>
        <dbReference type="ARBA" id="ARBA00022723"/>
    </source>
</evidence>
<dbReference type="AlphaFoldDB" id="A0A135LB41"/>
<dbReference type="SUPFAM" id="SSF50022">
    <property type="entry name" value="ISP domain"/>
    <property type="match status" value="1"/>
</dbReference>
<dbReference type="PANTHER" id="PTHR43756">
    <property type="entry name" value="CHOLINE MONOOXYGENASE, CHLOROPLASTIC"/>
    <property type="match status" value="1"/>
</dbReference>
<dbReference type="Pfam" id="PF00848">
    <property type="entry name" value="Ring_hydroxyl_A"/>
    <property type="match status" value="1"/>
</dbReference>
<comment type="pathway">
    <text evidence="3">Amine and polyamine biosynthesis; betaine biosynthesis via choline pathway; betaine aldehyde from choline (monooxygenase route): step 1/1.</text>
</comment>
<comment type="similarity">
    <text evidence="4">Belongs to the choline monooxygenase family.</text>
</comment>
<feature type="domain" description="Rieske" evidence="13">
    <location>
        <begin position="50"/>
        <end position="160"/>
    </location>
</feature>
<comment type="cofactor">
    <cofactor evidence="1">
        <name>Fe cation</name>
        <dbReference type="ChEBI" id="CHEBI:24875"/>
    </cofactor>
</comment>
<dbReference type="InterPro" id="IPR001663">
    <property type="entry name" value="Rng_hydr_dOase-A"/>
</dbReference>
<dbReference type="InterPro" id="IPR015879">
    <property type="entry name" value="Ring_hydroxy_dOase_asu_C_dom"/>
</dbReference>
<keyword evidence="15" id="KW-1185">Reference proteome</keyword>
<organism evidence="14 15">
    <name type="scientific">Penicillium patulum</name>
    <name type="common">Penicillium griseofulvum</name>
    <dbReference type="NCBI Taxonomy" id="5078"/>
    <lineage>
        <taxon>Eukaryota</taxon>
        <taxon>Fungi</taxon>
        <taxon>Dikarya</taxon>
        <taxon>Ascomycota</taxon>
        <taxon>Pezizomycotina</taxon>
        <taxon>Eurotiomycetes</taxon>
        <taxon>Eurotiomycetidae</taxon>
        <taxon>Eurotiales</taxon>
        <taxon>Aspergillaceae</taxon>
        <taxon>Penicillium</taxon>
    </lineage>
</organism>
<dbReference type="InterPro" id="IPR017941">
    <property type="entry name" value="Rieske_2Fe-2S"/>
</dbReference>
<keyword evidence="8" id="KW-0479">Metal-binding</keyword>
<evidence type="ECO:0000256" key="5">
    <source>
        <dbReference type="ARBA" id="ARBA00012763"/>
    </source>
</evidence>
<dbReference type="STRING" id="5078.A0A135LB41"/>
<sequence>MASMLHYFGFNASTSKEEAKASPVRALPASWYTSPEMYELERRAIFSKRWLFITHSMRLKNTGDWLRYEIAGFDFIITRDRQGNINAFHNVCRHRAYPVVEKEESGNSAILACRYHGWSYGLNGKLAKATKYQELSNFDKEHNGLFRIHLKIDTNGFIWVNMDANEVPEVSWEEHFQDVDKQERYKAYNFDDYDLDHTYALEGDYNWKILADNFNECYHCPTTHADIPEFLNLESFDSDLKGGHIQHHCESTPEQIEKGLYTASTYYFPMSAMVVSPHFIMIQKFLPSSAKSSKMAYEIYRNRNSSDTDFKLISDMYARVMGEDKVLCNNAQRNLDRNVFTSGELHPKYEKAPLFFQRTVREVITEHFEREKTEGREIWPAKPKNMAFNLPIELLEIITSFSDTETLKELRLTNHMLSGLATKNLFSTFALNTSDQSCEDFGSIVDHPQLKEHVRKIRLNTVEEDDGSDDEHDELELPYKWKKLLLTLPKFPNLESVVLRFEKNCTMDDSWTFIPQPPAYREAIIEWLGTGLVSLKQPLKELGIQNQQNVTTPSKDLQQVLSTLSSLRMNVKHQLEPACPENEIEMEEVEEFYANILPSLWLKPTMGSLRKLSLYANLYWGFYPKFSLEGIHFPNLQSLTLGNFCFFEDQQLDWILSHSSTLQQLNLDDSPILFQARILDDESQLAKCPLSKSRMEYRTGQPRLLDDGWYYHYPRRWHHYFASFETGLPHLRRFAIGHNAAWRSEDGFNLPFEKELDLVPALLKDRYMLFNGGVGPSQFSGPEYYNGDEDWPQCHDEDRDALKALYRKIKQQVNYAKFEIGHEDMDDD</sequence>
<evidence type="ECO:0000256" key="6">
    <source>
        <dbReference type="ARBA" id="ARBA00014931"/>
    </source>
</evidence>
<dbReference type="PRINTS" id="PR00090">
    <property type="entry name" value="RNGDIOXGNASE"/>
</dbReference>
<keyword evidence="10" id="KW-0408">Iron</keyword>
<dbReference type="EMBL" id="LHQR01000069">
    <property type="protein sequence ID" value="KXG46198.1"/>
    <property type="molecule type" value="Genomic_DNA"/>
</dbReference>
<dbReference type="SUPFAM" id="SSF55961">
    <property type="entry name" value="Bet v1-like"/>
    <property type="match status" value="1"/>
</dbReference>
<dbReference type="Proteomes" id="UP000070168">
    <property type="component" value="Unassembled WGS sequence"/>
</dbReference>
<evidence type="ECO:0000313" key="14">
    <source>
        <dbReference type="EMBL" id="KXG46198.1"/>
    </source>
</evidence>